<reference evidence="1 2" key="1">
    <citation type="submission" date="2020-08" db="EMBL/GenBank/DDBJ databases">
        <title>Genomic Encyclopedia of Type Strains, Phase IV (KMG-IV): sequencing the most valuable type-strain genomes for metagenomic binning, comparative biology and taxonomic classification.</title>
        <authorList>
            <person name="Goeker M."/>
        </authorList>
    </citation>
    <scope>NUCLEOTIDE SEQUENCE [LARGE SCALE GENOMIC DNA]</scope>
    <source>
        <strain evidence="1 2">DSM 103526</strain>
    </source>
</reference>
<evidence type="ECO:0008006" key="3">
    <source>
        <dbReference type="Google" id="ProtNLM"/>
    </source>
</evidence>
<dbReference type="RefSeq" id="WP_243183257.1">
    <property type="nucleotide sequence ID" value="NZ_JACHEN010000017.1"/>
</dbReference>
<dbReference type="SUPFAM" id="SSF140683">
    <property type="entry name" value="SP0561-like"/>
    <property type="match status" value="1"/>
</dbReference>
<organism evidence="1 2">
    <name type="scientific">Anaerosolibacter carboniphilus</name>
    <dbReference type="NCBI Taxonomy" id="1417629"/>
    <lineage>
        <taxon>Bacteria</taxon>
        <taxon>Bacillati</taxon>
        <taxon>Bacillota</taxon>
        <taxon>Clostridia</taxon>
        <taxon>Peptostreptococcales</taxon>
        <taxon>Thermotaleaceae</taxon>
        <taxon>Anaerosolibacter</taxon>
    </lineage>
</organism>
<accession>A0A841KSJ3</accession>
<keyword evidence="2" id="KW-1185">Reference proteome</keyword>
<protein>
    <recommendedName>
        <fullName evidence="3">DUF1858 domain-containing protein</fullName>
    </recommendedName>
</protein>
<name>A0A841KSJ3_9FIRM</name>
<proteinExistence type="predicted"/>
<dbReference type="AlphaFoldDB" id="A0A841KSJ3"/>
<dbReference type="Proteomes" id="UP000579281">
    <property type="component" value="Unassembled WGS sequence"/>
</dbReference>
<evidence type="ECO:0000313" key="1">
    <source>
        <dbReference type="EMBL" id="MBB6216704.1"/>
    </source>
</evidence>
<gene>
    <name evidence="1" type="ORF">HNQ80_002808</name>
</gene>
<evidence type="ECO:0000313" key="2">
    <source>
        <dbReference type="Proteomes" id="UP000579281"/>
    </source>
</evidence>
<dbReference type="InterPro" id="IPR038062">
    <property type="entry name" value="ScdA-like_N_sf"/>
</dbReference>
<comment type="caution">
    <text evidence="1">The sequence shown here is derived from an EMBL/GenBank/DDBJ whole genome shotgun (WGS) entry which is preliminary data.</text>
</comment>
<dbReference type="EMBL" id="JACHEN010000017">
    <property type="protein sequence ID" value="MBB6216704.1"/>
    <property type="molecule type" value="Genomic_DNA"/>
</dbReference>
<sequence length="34" mass="4053">MNEVFHQDSIIYDVLAKYPDAERIFKEFGIRCFG</sequence>
<dbReference type="Gene3D" id="1.10.3910.10">
    <property type="entry name" value="SP0561-like"/>
    <property type="match status" value="1"/>
</dbReference>